<accession>A0A1I0PJB3</accession>
<organism evidence="1 2">
    <name type="scientific">Cognatiyoonia koreensis</name>
    <dbReference type="NCBI Taxonomy" id="364200"/>
    <lineage>
        <taxon>Bacteria</taxon>
        <taxon>Pseudomonadati</taxon>
        <taxon>Pseudomonadota</taxon>
        <taxon>Alphaproteobacteria</taxon>
        <taxon>Rhodobacterales</taxon>
        <taxon>Paracoccaceae</taxon>
        <taxon>Cognatiyoonia</taxon>
    </lineage>
</organism>
<protein>
    <recommendedName>
        <fullName evidence="3">Lipoprotein</fullName>
    </recommendedName>
</protein>
<proteinExistence type="predicted"/>
<name>A0A1I0PJB3_9RHOB</name>
<keyword evidence="2" id="KW-1185">Reference proteome</keyword>
<reference evidence="1 2" key="1">
    <citation type="submission" date="2016-10" db="EMBL/GenBank/DDBJ databases">
        <authorList>
            <person name="de Groot N.N."/>
        </authorList>
    </citation>
    <scope>NUCLEOTIDE SEQUENCE [LARGE SCALE GENOMIC DNA]</scope>
    <source>
        <strain evidence="1 2">DSM 17925</strain>
    </source>
</reference>
<evidence type="ECO:0000313" key="1">
    <source>
        <dbReference type="EMBL" id="SEW13887.1"/>
    </source>
</evidence>
<dbReference type="STRING" id="364200.SAMN04488515_1238"/>
<evidence type="ECO:0000313" key="2">
    <source>
        <dbReference type="Proteomes" id="UP000199167"/>
    </source>
</evidence>
<evidence type="ECO:0008006" key="3">
    <source>
        <dbReference type="Google" id="ProtNLM"/>
    </source>
</evidence>
<dbReference type="RefSeq" id="WP_089991566.1">
    <property type="nucleotide sequence ID" value="NZ_FOIZ01000001.1"/>
</dbReference>
<gene>
    <name evidence="1" type="ORF">SAMN04488515_1238</name>
</gene>
<dbReference type="AlphaFoldDB" id="A0A1I0PJB3"/>
<dbReference type="EMBL" id="FOIZ01000001">
    <property type="protein sequence ID" value="SEW13887.1"/>
    <property type="molecule type" value="Genomic_DNA"/>
</dbReference>
<sequence length="149" mass="15613">MKGAVFLAVLSLGACQQTAEIPLRPETGGSLTFGWSGAFGGGGLLTTIYENDQMYRRYPGSVSRDGRTEWTQLPAGSFNQIASLAEAQLAVLATLDTSGECMDAGIEQLILIAADGTKNSYANSCPEDAAQTAFGLLDTGIQEIEGADR</sequence>
<dbReference type="PROSITE" id="PS51257">
    <property type="entry name" value="PROKAR_LIPOPROTEIN"/>
    <property type="match status" value="1"/>
</dbReference>
<dbReference type="Proteomes" id="UP000199167">
    <property type="component" value="Unassembled WGS sequence"/>
</dbReference>